<evidence type="ECO:0000256" key="10">
    <source>
        <dbReference type="ARBA" id="ARBA00023160"/>
    </source>
</evidence>
<evidence type="ECO:0000256" key="17">
    <source>
        <dbReference type="ARBA" id="ARBA00049108"/>
    </source>
</evidence>
<dbReference type="Proteomes" id="UP001186944">
    <property type="component" value="Unassembled WGS sequence"/>
</dbReference>
<evidence type="ECO:0000256" key="15">
    <source>
        <dbReference type="ARBA" id="ARBA00047570"/>
    </source>
</evidence>
<evidence type="ECO:0000256" key="14">
    <source>
        <dbReference type="ARBA" id="ARBA00041063"/>
    </source>
</evidence>
<reference evidence="21" key="1">
    <citation type="submission" date="2019-08" db="EMBL/GenBank/DDBJ databases">
        <title>The improved chromosome-level genome for the pearl oyster Pinctada fucata martensii using PacBio sequencing and Hi-C.</title>
        <authorList>
            <person name="Zheng Z."/>
        </authorList>
    </citation>
    <scope>NUCLEOTIDE SEQUENCE</scope>
    <source>
        <strain evidence="21">ZZ-2019</strain>
        <tissue evidence="21">Adductor muscle</tissue>
    </source>
</reference>
<keyword evidence="8" id="KW-0443">Lipid metabolism</keyword>
<evidence type="ECO:0000256" key="6">
    <source>
        <dbReference type="ARBA" id="ARBA00022857"/>
    </source>
</evidence>
<dbReference type="EMBL" id="VSWD01000011">
    <property type="protein sequence ID" value="KAK3087446.1"/>
    <property type="molecule type" value="Genomic_DNA"/>
</dbReference>
<name>A0AA89BQK4_PINIB</name>
<organism evidence="21 22">
    <name type="scientific">Pinctada imbricata</name>
    <name type="common">Atlantic pearl-oyster</name>
    <name type="synonym">Pinctada martensii</name>
    <dbReference type="NCBI Taxonomy" id="66713"/>
    <lineage>
        <taxon>Eukaryota</taxon>
        <taxon>Metazoa</taxon>
        <taxon>Spiralia</taxon>
        <taxon>Lophotrochozoa</taxon>
        <taxon>Mollusca</taxon>
        <taxon>Bivalvia</taxon>
        <taxon>Autobranchia</taxon>
        <taxon>Pteriomorphia</taxon>
        <taxon>Pterioida</taxon>
        <taxon>Pterioidea</taxon>
        <taxon>Pteriidae</taxon>
        <taxon>Pinctada</taxon>
    </lineage>
</organism>
<evidence type="ECO:0000256" key="7">
    <source>
        <dbReference type="ARBA" id="ARBA00023002"/>
    </source>
</evidence>
<comment type="catalytic activity">
    <reaction evidence="15">
        <text>(2E)-dodecenoyl-CoA + NADPH + H(+) = dodecanoyl-CoA + NADP(+)</text>
        <dbReference type="Rhea" id="RHEA:44964"/>
        <dbReference type="ChEBI" id="CHEBI:15378"/>
        <dbReference type="ChEBI" id="CHEBI:57330"/>
        <dbReference type="ChEBI" id="CHEBI:57375"/>
        <dbReference type="ChEBI" id="CHEBI:57783"/>
        <dbReference type="ChEBI" id="CHEBI:58349"/>
    </reaction>
    <physiologicalReaction direction="left-to-right" evidence="15">
        <dbReference type="Rhea" id="RHEA:44965"/>
    </physiologicalReaction>
</comment>
<evidence type="ECO:0000256" key="3">
    <source>
        <dbReference type="ARBA" id="ARBA00022516"/>
    </source>
</evidence>
<keyword evidence="22" id="KW-1185">Reference proteome</keyword>
<dbReference type="GO" id="GO:0005777">
    <property type="term" value="C:peroxisome"/>
    <property type="evidence" value="ECO:0007669"/>
    <property type="project" value="UniProtKB-SubCell"/>
</dbReference>
<comment type="caution">
    <text evidence="21">The sequence shown here is derived from an EMBL/GenBank/DDBJ whole genome shotgun (WGS) entry which is preliminary data.</text>
</comment>
<evidence type="ECO:0000313" key="21">
    <source>
        <dbReference type="EMBL" id="KAK3087446.1"/>
    </source>
</evidence>
<keyword evidence="4" id="KW-0597">Phosphoprotein</keyword>
<comment type="function">
    <text evidence="11">Participates in chain elongation of fatty acids. Catalyzes the reduction of trans-2-enoyl-CoAs of varying chain lengths from 6:1 to 16:1, having maximum activity with 10:1 CoA. Has no 2,4-dienoyl-CoA reductase activity.</text>
</comment>
<evidence type="ECO:0000256" key="4">
    <source>
        <dbReference type="ARBA" id="ARBA00022553"/>
    </source>
</evidence>
<dbReference type="InterPro" id="IPR002347">
    <property type="entry name" value="SDR_fam"/>
</dbReference>
<evidence type="ECO:0000256" key="11">
    <source>
        <dbReference type="ARBA" id="ARBA00037124"/>
    </source>
</evidence>
<evidence type="ECO:0000256" key="18">
    <source>
        <dbReference type="ARBA" id="ARBA00049251"/>
    </source>
</evidence>
<dbReference type="AlphaFoldDB" id="A0AA89BQK4"/>
<keyword evidence="7" id="KW-0560">Oxidoreductase</keyword>
<comment type="catalytic activity">
    <reaction evidence="18">
        <text>a (2E)-enoyl-CoA + NADPH + H(+) = a 2,3-saturated acyl-CoA + NADP(+)</text>
        <dbReference type="Rhea" id="RHEA:33763"/>
        <dbReference type="ChEBI" id="CHEBI:15378"/>
        <dbReference type="ChEBI" id="CHEBI:57783"/>
        <dbReference type="ChEBI" id="CHEBI:58349"/>
        <dbReference type="ChEBI" id="CHEBI:58856"/>
        <dbReference type="ChEBI" id="CHEBI:65111"/>
        <dbReference type="EC" id="1.3.1.38"/>
    </reaction>
    <physiologicalReaction direction="left-to-right" evidence="18">
        <dbReference type="Rhea" id="RHEA:33764"/>
    </physiologicalReaction>
</comment>
<evidence type="ECO:0000256" key="9">
    <source>
        <dbReference type="ARBA" id="ARBA00023140"/>
    </source>
</evidence>
<keyword evidence="9" id="KW-0576">Peroxisome</keyword>
<keyword evidence="10" id="KW-0275">Fatty acid biosynthesis</keyword>
<comment type="catalytic activity">
    <reaction evidence="20">
        <text>(2E)-octenoyl-CoA + NADPH + H(+) = octanoyl-CoA + NADP(+)</text>
        <dbReference type="Rhea" id="RHEA:44952"/>
        <dbReference type="ChEBI" id="CHEBI:15378"/>
        <dbReference type="ChEBI" id="CHEBI:57386"/>
        <dbReference type="ChEBI" id="CHEBI:57783"/>
        <dbReference type="ChEBI" id="CHEBI:58349"/>
        <dbReference type="ChEBI" id="CHEBI:62242"/>
    </reaction>
    <physiologicalReaction direction="left-to-right" evidence="20">
        <dbReference type="Rhea" id="RHEA:44953"/>
    </physiologicalReaction>
</comment>
<evidence type="ECO:0000256" key="1">
    <source>
        <dbReference type="ARBA" id="ARBA00004275"/>
    </source>
</evidence>
<evidence type="ECO:0000256" key="12">
    <source>
        <dbReference type="ARBA" id="ARBA00038622"/>
    </source>
</evidence>
<dbReference type="InterPro" id="IPR036291">
    <property type="entry name" value="NAD(P)-bd_dom_sf"/>
</dbReference>
<evidence type="ECO:0000256" key="16">
    <source>
        <dbReference type="ARBA" id="ARBA00048686"/>
    </source>
</evidence>
<evidence type="ECO:0000313" key="22">
    <source>
        <dbReference type="Proteomes" id="UP001186944"/>
    </source>
</evidence>
<dbReference type="Gene3D" id="3.40.50.720">
    <property type="entry name" value="NAD(P)-binding Rossmann-like Domain"/>
    <property type="match status" value="1"/>
</dbReference>
<dbReference type="InterPro" id="IPR052388">
    <property type="entry name" value="Peroxisomal_t2-enoyl-CoA_red"/>
</dbReference>
<evidence type="ECO:0000256" key="8">
    <source>
        <dbReference type="ARBA" id="ARBA00023098"/>
    </source>
</evidence>
<dbReference type="PANTHER" id="PTHR24317:SF7">
    <property type="entry name" value="PEROXISOMAL TRANS-2-ENOYL-COA REDUCTASE"/>
    <property type="match status" value="1"/>
</dbReference>
<dbReference type="EC" id="1.3.1.38" evidence="13"/>
<sequence>MARTAQLTPLARNGTPEEIAEVVGFIASDKAAYMTGENVVIDGGRQCMCNFLYADRK</sequence>
<dbReference type="PANTHER" id="PTHR24317">
    <property type="entry name" value="PEROXISOMAL TRANS-2-ENOYL-COA REDUCTASE"/>
    <property type="match status" value="1"/>
</dbReference>
<comment type="catalytic activity">
    <reaction evidence="16">
        <text>(2E)-tetradecenoyl-CoA + NADPH + H(+) = tetradecanoyl-CoA + NADP(+)</text>
        <dbReference type="Rhea" id="RHEA:44968"/>
        <dbReference type="ChEBI" id="CHEBI:15378"/>
        <dbReference type="ChEBI" id="CHEBI:57385"/>
        <dbReference type="ChEBI" id="CHEBI:57783"/>
        <dbReference type="ChEBI" id="CHEBI:58349"/>
        <dbReference type="ChEBI" id="CHEBI:61405"/>
    </reaction>
    <physiologicalReaction direction="left-to-right" evidence="16">
        <dbReference type="Rhea" id="RHEA:44969"/>
    </physiologicalReaction>
</comment>
<dbReference type="Pfam" id="PF13561">
    <property type="entry name" value="adh_short_C2"/>
    <property type="match status" value="1"/>
</dbReference>
<keyword evidence="3" id="KW-0444">Lipid biosynthesis</keyword>
<comment type="pathway">
    <text evidence="2">Lipid metabolism.</text>
</comment>
<comment type="subcellular location">
    <subcellularLocation>
        <location evidence="1">Peroxisome</location>
    </subcellularLocation>
</comment>
<keyword evidence="6" id="KW-0521">NADP</keyword>
<keyword evidence="5" id="KW-0276">Fatty acid metabolism</keyword>
<evidence type="ECO:0000256" key="13">
    <source>
        <dbReference type="ARBA" id="ARBA00038849"/>
    </source>
</evidence>
<evidence type="ECO:0000256" key="20">
    <source>
        <dbReference type="ARBA" id="ARBA00049559"/>
    </source>
</evidence>
<protein>
    <recommendedName>
        <fullName evidence="14">Peroxisomal trans-2-enoyl-CoA reductase</fullName>
        <ecNumber evidence="13">1.3.1.38</ecNumber>
    </recommendedName>
</protein>
<evidence type="ECO:0000256" key="2">
    <source>
        <dbReference type="ARBA" id="ARBA00005189"/>
    </source>
</evidence>
<comment type="catalytic activity">
    <reaction evidence="19">
        <text>(2E)-decenoyl-CoA + NADPH + H(+) = decanoyl-CoA + NADP(+)</text>
        <dbReference type="Rhea" id="RHEA:44960"/>
        <dbReference type="ChEBI" id="CHEBI:15378"/>
        <dbReference type="ChEBI" id="CHEBI:57783"/>
        <dbReference type="ChEBI" id="CHEBI:58349"/>
        <dbReference type="ChEBI" id="CHEBI:61406"/>
        <dbReference type="ChEBI" id="CHEBI:61430"/>
    </reaction>
    <physiologicalReaction direction="left-to-right" evidence="19">
        <dbReference type="Rhea" id="RHEA:44961"/>
    </physiologicalReaction>
</comment>
<dbReference type="SUPFAM" id="SSF51735">
    <property type="entry name" value="NAD(P)-binding Rossmann-fold domains"/>
    <property type="match status" value="1"/>
</dbReference>
<dbReference type="GO" id="GO:0006633">
    <property type="term" value="P:fatty acid biosynthetic process"/>
    <property type="evidence" value="ECO:0007669"/>
    <property type="project" value="UniProtKB-KW"/>
</dbReference>
<dbReference type="GO" id="GO:0019166">
    <property type="term" value="F:trans-2-enoyl-CoA reductase (NADPH) activity"/>
    <property type="evidence" value="ECO:0007669"/>
    <property type="project" value="UniProtKB-EC"/>
</dbReference>
<evidence type="ECO:0000256" key="19">
    <source>
        <dbReference type="ARBA" id="ARBA00049386"/>
    </source>
</evidence>
<evidence type="ECO:0000256" key="5">
    <source>
        <dbReference type="ARBA" id="ARBA00022832"/>
    </source>
</evidence>
<accession>A0AA89BQK4</accession>
<comment type="subunit">
    <text evidence="12">Interacts with PEX5, probably required to target it into peroxisomes.</text>
</comment>
<gene>
    <name evidence="21" type="ORF">FSP39_006007</name>
</gene>
<comment type="catalytic activity">
    <reaction evidence="17">
        <text>(2E)-hexenoyl-CoA + NADPH + H(+) = hexanoyl-CoA + NADP(+)</text>
        <dbReference type="Rhea" id="RHEA:44956"/>
        <dbReference type="ChEBI" id="CHEBI:15378"/>
        <dbReference type="ChEBI" id="CHEBI:57783"/>
        <dbReference type="ChEBI" id="CHEBI:58349"/>
        <dbReference type="ChEBI" id="CHEBI:62077"/>
        <dbReference type="ChEBI" id="CHEBI:62620"/>
    </reaction>
    <physiologicalReaction direction="left-to-right" evidence="17">
        <dbReference type="Rhea" id="RHEA:44957"/>
    </physiologicalReaction>
</comment>
<proteinExistence type="predicted"/>